<dbReference type="GO" id="GO:0003677">
    <property type="term" value="F:DNA binding"/>
    <property type="evidence" value="ECO:0007669"/>
    <property type="project" value="UniProtKB-KW"/>
</dbReference>
<protein>
    <submittedName>
        <fullName evidence="8">ERF6.1</fullName>
    </submittedName>
</protein>
<dbReference type="InterPro" id="IPR036955">
    <property type="entry name" value="AP2/ERF_dom_sf"/>
</dbReference>
<proteinExistence type="evidence at transcript level"/>
<organism evidence="8">
    <name type="scientific">Aeluropus littoralis</name>
    <dbReference type="NCBI Taxonomy" id="110874"/>
    <lineage>
        <taxon>Eukaryota</taxon>
        <taxon>Viridiplantae</taxon>
        <taxon>Streptophyta</taxon>
        <taxon>Embryophyta</taxon>
        <taxon>Tracheophyta</taxon>
        <taxon>Spermatophyta</taxon>
        <taxon>Magnoliopsida</taxon>
        <taxon>Liliopsida</taxon>
        <taxon>Poales</taxon>
        <taxon>Poaceae</taxon>
        <taxon>PACMAD clade</taxon>
        <taxon>Chloridoideae</taxon>
        <taxon>Cynodonteae</taxon>
        <taxon>Aeluropodinae</taxon>
        <taxon>Aeluropus</taxon>
    </lineage>
</organism>
<dbReference type="SMART" id="SM00380">
    <property type="entry name" value="AP2"/>
    <property type="match status" value="1"/>
</dbReference>
<dbReference type="EMBL" id="MT606000">
    <property type="protein sequence ID" value="QYY53035.1"/>
    <property type="molecule type" value="mRNA"/>
</dbReference>
<feature type="coiled-coil region" evidence="6">
    <location>
        <begin position="110"/>
        <end position="137"/>
    </location>
</feature>
<keyword evidence="4" id="KW-0804">Transcription</keyword>
<dbReference type="SUPFAM" id="SSF54171">
    <property type="entry name" value="DNA-binding domain"/>
    <property type="match status" value="1"/>
</dbReference>
<name>A0A8G1DS14_9POAL</name>
<accession>A0A8G1DS14</accession>
<evidence type="ECO:0000256" key="5">
    <source>
        <dbReference type="ARBA" id="ARBA00023242"/>
    </source>
</evidence>
<evidence type="ECO:0000259" key="7">
    <source>
        <dbReference type="PROSITE" id="PS51032"/>
    </source>
</evidence>
<evidence type="ECO:0000256" key="4">
    <source>
        <dbReference type="ARBA" id="ARBA00023163"/>
    </source>
</evidence>
<dbReference type="Pfam" id="PF00847">
    <property type="entry name" value="AP2"/>
    <property type="match status" value="1"/>
</dbReference>
<dbReference type="InterPro" id="IPR016177">
    <property type="entry name" value="DNA-bd_dom_sf"/>
</dbReference>
<evidence type="ECO:0000256" key="6">
    <source>
        <dbReference type="SAM" id="Coils"/>
    </source>
</evidence>
<sequence>MMPSLRKVRIFCCDPDATDSSDDDQNTKEKKMIREVLVPVKNSNAMLVPVKKSKASKSKTLVPCETKDLKGPQKKEASSRFRGVRRRAWGKWAAEIRDPVRKRRMWIGSYDTEEEAAAAYEAQASQFRAEILAMKAQLPVSEPAALSTSSSVSCVSSSVSCEQIAQGAQNRVFMEIETEPVDEILLDFSDTPRVKEISVEALLGRIDELPVSDSVSRADELRHDGFTSSEDTFPISDFVGVTHEPRDDYIGLADISHLPLPIKDPEFDLDAELDWSGFDFASMERELEAL</sequence>
<dbReference type="PANTHER" id="PTHR31194:SF140">
    <property type="entry name" value="ETHYLENE-RESPONSIVE TRANSCRIPTION FACTOR CRF2"/>
    <property type="match status" value="1"/>
</dbReference>
<dbReference type="PANTHER" id="PTHR31194">
    <property type="entry name" value="SHN SHINE , DNA BINDING / TRANSCRIPTION FACTOR"/>
    <property type="match status" value="1"/>
</dbReference>
<keyword evidence="5" id="KW-0539">Nucleus</keyword>
<dbReference type="GO" id="GO:0003700">
    <property type="term" value="F:DNA-binding transcription factor activity"/>
    <property type="evidence" value="ECO:0007669"/>
    <property type="project" value="InterPro"/>
</dbReference>
<dbReference type="Gene3D" id="3.30.730.10">
    <property type="entry name" value="AP2/ERF domain"/>
    <property type="match status" value="1"/>
</dbReference>
<dbReference type="InterPro" id="IPR001471">
    <property type="entry name" value="AP2/ERF_dom"/>
</dbReference>
<evidence type="ECO:0000313" key="8">
    <source>
        <dbReference type="EMBL" id="QYY53035.1"/>
    </source>
</evidence>
<dbReference type="AlphaFoldDB" id="A0A8G1DS14"/>
<dbReference type="CDD" id="cd00018">
    <property type="entry name" value="AP2"/>
    <property type="match status" value="1"/>
</dbReference>
<evidence type="ECO:0000256" key="2">
    <source>
        <dbReference type="ARBA" id="ARBA00023015"/>
    </source>
</evidence>
<keyword evidence="2" id="KW-0805">Transcription regulation</keyword>
<dbReference type="PRINTS" id="PR00367">
    <property type="entry name" value="ETHRSPELEMNT"/>
</dbReference>
<dbReference type="InterPro" id="IPR050913">
    <property type="entry name" value="AP2/ERF_ERF"/>
</dbReference>
<dbReference type="GO" id="GO:0005634">
    <property type="term" value="C:nucleus"/>
    <property type="evidence" value="ECO:0007669"/>
    <property type="project" value="UniProtKB-SubCell"/>
</dbReference>
<reference evidence="8" key="1">
    <citation type="journal article" date="2020" name="Zist Fanavarii Giyahani Zirai">
        <title>Identification of the ERF gene family in Aeluropus littoralis halophyte plant and analysis of their expression pattern in response to salt stress.</title>
        <authorList>
            <person name="Hashemipetroudi S."/>
            <person name="Mohammadi S."/>
        </authorList>
    </citation>
    <scope>NUCLEOTIDE SEQUENCE</scope>
</reference>
<evidence type="ECO:0000256" key="1">
    <source>
        <dbReference type="ARBA" id="ARBA00004123"/>
    </source>
</evidence>
<comment type="subcellular location">
    <subcellularLocation>
        <location evidence="1">Nucleus</location>
    </subcellularLocation>
</comment>
<feature type="domain" description="AP2/ERF" evidence="7">
    <location>
        <begin position="80"/>
        <end position="139"/>
    </location>
</feature>
<keyword evidence="3" id="KW-0238">DNA-binding</keyword>
<gene>
    <name evidence="8" type="ORF">Alg5224</name>
</gene>
<keyword evidence="6" id="KW-0175">Coiled coil</keyword>
<dbReference type="PROSITE" id="PS51032">
    <property type="entry name" value="AP2_ERF"/>
    <property type="match status" value="1"/>
</dbReference>
<evidence type="ECO:0000256" key="3">
    <source>
        <dbReference type="ARBA" id="ARBA00023125"/>
    </source>
</evidence>